<accession>A0A1T1H6A0</accession>
<sequence length="433" mass="47445">MSKLMWGIGSLAVLSAAVVGGNLYADKSLAQFYTQNNWSAAVQDVDVKYSNYQMGLMGGTVDWVLTLKTDPCKPKEVIVLKGTDQIQRGLIGYNINSNFKIVQQQSTSEYAKLFGTGLTAKTLVNWIGQSKTDLQIPAFKTTAQGATVQADASQLQIRINSLPGQATKVSELSIHLPVVRLSEGPMQTMVQNFSMKTNQGLNQKNLENGFVEIQAGSIKRLDQKFSGGMRGMQLRWETELNKHDVDFEGYLKADEMDFPGSPVTKDFALNLALHKVNLDKVRAFSELLHQVENSCDAVGESSEEMTQAFLAIASQGFDFESKDNSISIGGGKASANVVGKVMPGHHASMESFIKMVPSLLDFQADLSFDKNMMTAIMNNFLQLQGKSLSGQEAEAMFAGFETSGQGKRDGNNMVMSMQYKFGQKLFGQAIQKK</sequence>
<proteinExistence type="predicted"/>
<dbReference type="RefSeq" id="WP_078188624.1">
    <property type="nucleotide sequence ID" value="NZ_JAMCOZ010000012.1"/>
</dbReference>
<evidence type="ECO:0000313" key="1">
    <source>
        <dbReference type="EMBL" id="OOV85217.1"/>
    </source>
</evidence>
<gene>
    <name evidence="1" type="ORF">B1202_00760</name>
</gene>
<organism evidence="1 2">
    <name type="scientific">Acinetobacter amyesii</name>
    <dbReference type="NCBI Taxonomy" id="2942470"/>
    <lineage>
        <taxon>Bacteria</taxon>
        <taxon>Pseudomonadati</taxon>
        <taxon>Pseudomonadota</taxon>
        <taxon>Gammaproteobacteria</taxon>
        <taxon>Moraxellales</taxon>
        <taxon>Moraxellaceae</taxon>
        <taxon>Acinetobacter</taxon>
    </lineage>
</organism>
<protein>
    <recommendedName>
        <fullName evidence="3">DUF945 domain-containing protein</fullName>
    </recommendedName>
</protein>
<keyword evidence="2" id="KW-1185">Reference proteome</keyword>
<name>A0A1T1H6A0_9GAMM</name>
<dbReference type="InterPro" id="IPR010352">
    <property type="entry name" value="DUF945"/>
</dbReference>
<dbReference type="EMBL" id="MVKX01000001">
    <property type="protein sequence ID" value="OOV85217.1"/>
    <property type="molecule type" value="Genomic_DNA"/>
</dbReference>
<evidence type="ECO:0000313" key="2">
    <source>
        <dbReference type="Proteomes" id="UP000191160"/>
    </source>
</evidence>
<dbReference type="AlphaFoldDB" id="A0A1T1H6A0"/>
<dbReference type="Proteomes" id="UP000191160">
    <property type="component" value="Unassembled WGS sequence"/>
</dbReference>
<comment type="caution">
    <text evidence="1">The sequence shown here is derived from an EMBL/GenBank/DDBJ whole genome shotgun (WGS) entry which is preliminary data.</text>
</comment>
<evidence type="ECO:0008006" key="3">
    <source>
        <dbReference type="Google" id="ProtNLM"/>
    </source>
</evidence>
<dbReference type="Pfam" id="PF06097">
    <property type="entry name" value="DUF945"/>
    <property type="match status" value="1"/>
</dbReference>
<reference evidence="1 2" key="1">
    <citation type="submission" date="2017-02" db="EMBL/GenBank/DDBJ databases">
        <title>Acinetobacter sp. ANC 4945, whole genome shotgun sequencing project.</title>
        <authorList>
            <person name="Radolfova-Krizova L."/>
            <person name="Al Atrouni A."/>
            <person name="Nemec A."/>
        </authorList>
    </citation>
    <scope>NUCLEOTIDE SEQUENCE [LARGE SCALE GENOMIC DNA]</scope>
    <source>
        <strain evidence="1 2">ANC 4945</strain>
    </source>
</reference>